<feature type="compositionally biased region" description="Low complexity" evidence="10">
    <location>
        <begin position="112"/>
        <end position="139"/>
    </location>
</feature>
<dbReference type="GO" id="GO:0031992">
    <property type="term" value="F:energy transducer activity"/>
    <property type="evidence" value="ECO:0007669"/>
    <property type="project" value="TreeGrafter"/>
</dbReference>
<feature type="domain" description="TonB C-terminal" evidence="11">
    <location>
        <begin position="138"/>
        <end position="228"/>
    </location>
</feature>
<accession>A0A1N7MYF1</accession>
<dbReference type="InterPro" id="IPR006260">
    <property type="entry name" value="TonB/TolA_C"/>
</dbReference>
<dbReference type="InterPro" id="IPR037682">
    <property type="entry name" value="TonB_C"/>
</dbReference>
<protein>
    <submittedName>
        <fullName evidence="12">Outer membrane transport energization protein TonB</fullName>
    </submittedName>
</protein>
<proteinExistence type="inferred from homology"/>
<gene>
    <name evidence="12" type="ORF">SAMN05421779_104434</name>
</gene>
<dbReference type="RefSeq" id="WP_084194824.1">
    <property type="nucleotide sequence ID" value="NZ_FTOA01000004.1"/>
</dbReference>
<evidence type="ECO:0000256" key="9">
    <source>
        <dbReference type="ARBA" id="ARBA00023136"/>
    </source>
</evidence>
<dbReference type="GO" id="GO:0015031">
    <property type="term" value="P:protein transport"/>
    <property type="evidence" value="ECO:0007669"/>
    <property type="project" value="UniProtKB-KW"/>
</dbReference>
<organism evidence="12 13">
    <name type="scientific">Insolitispirillum peregrinum</name>
    <dbReference type="NCBI Taxonomy" id="80876"/>
    <lineage>
        <taxon>Bacteria</taxon>
        <taxon>Pseudomonadati</taxon>
        <taxon>Pseudomonadota</taxon>
        <taxon>Alphaproteobacteria</taxon>
        <taxon>Rhodospirillales</taxon>
        <taxon>Novispirillaceae</taxon>
        <taxon>Insolitispirillum</taxon>
    </lineage>
</organism>
<dbReference type="GO" id="GO:0055085">
    <property type="term" value="P:transmembrane transport"/>
    <property type="evidence" value="ECO:0007669"/>
    <property type="project" value="InterPro"/>
</dbReference>
<dbReference type="GO" id="GO:0098797">
    <property type="term" value="C:plasma membrane protein complex"/>
    <property type="evidence" value="ECO:0007669"/>
    <property type="project" value="TreeGrafter"/>
</dbReference>
<dbReference type="Gene3D" id="3.30.1150.10">
    <property type="match status" value="1"/>
</dbReference>
<keyword evidence="5" id="KW-0997">Cell inner membrane</keyword>
<evidence type="ECO:0000256" key="10">
    <source>
        <dbReference type="SAM" id="MobiDB-lite"/>
    </source>
</evidence>
<dbReference type="InterPro" id="IPR051045">
    <property type="entry name" value="TonB-dependent_transducer"/>
</dbReference>
<reference evidence="12 13" key="1">
    <citation type="submission" date="2017-01" db="EMBL/GenBank/DDBJ databases">
        <authorList>
            <person name="Mah S.A."/>
            <person name="Swanson W.J."/>
            <person name="Moy G.W."/>
            <person name="Vacquier V.D."/>
        </authorList>
    </citation>
    <scope>NUCLEOTIDE SEQUENCE [LARGE SCALE GENOMIC DNA]</scope>
    <source>
        <strain evidence="12 13">DSM 11589</strain>
    </source>
</reference>
<comment type="similarity">
    <text evidence="2">Belongs to the TonB family.</text>
</comment>
<evidence type="ECO:0000256" key="3">
    <source>
        <dbReference type="ARBA" id="ARBA00022448"/>
    </source>
</evidence>
<name>A0A1N7MYF1_9PROT</name>
<evidence type="ECO:0000313" key="12">
    <source>
        <dbReference type="EMBL" id="SIS91115.1"/>
    </source>
</evidence>
<evidence type="ECO:0000256" key="6">
    <source>
        <dbReference type="ARBA" id="ARBA00022692"/>
    </source>
</evidence>
<evidence type="ECO:0000256" key="4">
    <source>
        <dbReference type="ARBA" id="ARBA00022475"/>
    </source>
</evidence>
<comment type="subcellular location">
    <subcellularLocation>
        <location evidence="1">Cell inner membrane</location>
        <topology evidence="1">Single-pass membrane protein</topology>
        <orientation evidence="1">Periplasmic side</orientation>
    </subcellularLocation>
</comment>
<feature type="compositionally biased region" description="Pro residues" evidence="10">
    <location>
        <begin position="84"/>
        <end position="93"/>
    </location>
</feature>
<dbReference type="SUPFAM" id="SSF74653">
    <property type="entry name" value="TolA/TonB C-terminal domain"/>
    <property type="match status" value="1"/>
</dbReference>
<evidence type="ECO:0000256" key="7">
    <source>
        <dbReference type="ARBA" id="ARBA00022927"/>
    </source>
</evidence>
<dbReference type="Proteomes" id="UP000185678">
    <property type="component" value="Unassembled WGS sequence"/>
</dbReference>
<dbReference type="EMBL" id="FTOA01000004">
    <property type="protein sequence ID" value="SIS91115.1"/>
    <property type="molecule type" value="Genomic_DNA"/>
</dbReference>
<dbReference type="STRING" id="80876.SAMN05421779_104434"/>
<dbReference type="OrthoDB" id="1685233at2"/>
<dbReference type="AlphaFoldDB" id="A0A1N7MYF1"/>
<keyword evidence="4" id="KW-1003">Cell membrane</keyword>
<sequence length="228" mass="23488">MKTGMRPYLLAGSLSLLAHGGALALLLQLTTPPPLIPAAVPSAVMEVMLVSTAPASAPVPAAEPEPEQAPIPAREPEPAVHPAAPTPPPPRPVRPVAKARPARPNPAPAAPSPAQAVATDSTPPATAPAARPASISTPPGYSLGAVSTPHPPYPWSARQRNKEGKVVVRLFVDASGVPSQAEVIHSSGEDSLDTAALSTLRRWRLRPAHSDGVPVSGQIDVPILFRLL</sequence>
<dbReference type="PANTHER" id="PTHR33446:SF2">
    <property type="entry name" value="PROTEIN TONB"/>
    <property type="match status" value="1"/>
</dbReference>
<evidence type="ECO:0000256" key="5">
    <source>
        <dbReference type="ARBA" id="ARBA00022519"/>
    </source>
</evidence>
<dbReference type="PROSITE" id="PS52015">
    <property type="entry name" value="TONB_CTD"/>
    <property type="match status" value="1"/>
</dbReference>
<keyword evidence="8" id="KW-1133">Transmembrane helix</keyword>
<keyword evidence="7" id="KW-0653">Protein transport</keyword>
<keyword evidence="13" id="KW-1185">Reference proteome</keyword>
<evidence type="ECO:0000313" key="13">
    <source>
        <dbReference type="Proteomes" id="UP000185678"/>
    </source>
</evidence>
<keyword evidence="3" id="KW-0813">Transport</keyword>
<evidence type="ECO:0000259" key="11">
    <source>
        <dbReference type="PROSITE" id="PS52015"/>
    </source>
</evidence>
<evidence type="ECO:0000256" key="1">
    <source>
        <dbReference type="ARBA" id="ARBA00004383"/>
    </source>
</evidence>
<evidence type="ECO:0000256" key="2">
    <source>
        <dbReference type="ARBA" id="ARBA00006555"/>
    </source>
</evidence>
<dbReference type="NCBIfam" id="TIGR01352">
    <property type="entry name" value="tonB_Cterm"/>
    <property type="match status" value="1"/>
</dbReference>
<keyword evidence="9" id="KW-0472">Membrane</keyword>
<dbReference type="PANTHER" id="PTHR33446">
    <property type="entry name" value="PROTEIN TONB-RELATED"/>
    <property type="match status" value="1"/>
</dbReference>
<evidence type="ECO:0000256" key="8">
    <source>
        <dbReference type="ARBA" id="ARBA00022989"/>
    </source>
</evidence>
<dbReference type="Pfam" id="PF03544">
    <property type="entry name" value="TonB_C"/>
    <property type="match status" value="1"/>
</dbReference>
<feature type="region of interest" description="Disordered" evidence="10">
    <location>
        <begin position="57"/>
        <end position="147"/>
    </location>
</feature>
<keyword evidence="6" id="KW-0812">Transmembrane</keyword>